<feature type="region of interest" description="Disordered" evidence="6">
    <location>
        <begin position="377"/>
        <end position="413"/>
    </location>
</feature>
<feature type="region of interest" description="Disordered" evidence="6">
    <location>
        <begin position="578"/>
        <end position="614"/>
    </location>
</feature>
<gene>
    <name evidence="8" type="ORF">BDQ12DRAFT_698896</name>
</gene>
<name>A0A5C3M0Y4_9AGAR</name>
<feature type="compositionally biased region" description="Low complexity" evidence="6">
    <location>
        <begin position="388"/>
        <end position="413"/>
    </location>
</feature>
<dbReference type="Pfam" id="PF00010">
    <property type="entry name" value="HLH"/>
    <property type="match status" value="1"/>
</dbReference>
<evidence type="ECO:0000313" key="8">
    <source>
        <dbReference type="EMBL" id="TFK37996.1"/>
    </source>
</evidence>
<evidence type="ECO:0000256" key="6">
    <source>
        <dbReference type="SAM" id="MobiDB-lite"/>
    </source>
</evidence>
<evidence type="ECO:0000256" key="5">
    <source>
        <dbReference type="ARBA" id="ARBA00023242"/>
    </source>
</evidence>
<dbReference type="GO" id="GO:0045944">
    <property type="term" value="P:positive regulation of transcription by RNA polymerase II"/>
    <property type="evidence" value="ECO:0007669"/>
    <property type="project" value="TreeGrafter"/>
</dbReference>
<feature type="region of interest" description="Disordered" evidence="6">
    <location>
        <begin position="41"/>
        <end position="64"/>
    </location>
</feature>
<evidence type="ECO:0000313" key="9">
    <source>
        <dbReference type="Proteomes" id="UP000308652"/>
    </source>
</evidence>
<evidence type="ECO:0000256" key="3">
    <source>
        <dbReference type="ARBA" id="ARBA00023159"/>
    </source>
</evidence>
<feature type="domain" description="BHLH" evidence="7">
    <location>
        <begin position="551"/>
        <end position="630"/>
    </location>
</feature>
<proteinExistence type="predicted"/>
<dbReference type="InterPro" id="IPR011598">
    <property type="entry name" value="bHLH_dom"/>
</dbReference>
<evidence type="ECO:0000256" key="4">
    <source>
        <dbReference type="ARBA" id="ARBA00023163"/>
    </source>
</evidence>
<feature type="compositionally biased region" description="Gly residues" evidence="6">
    <location>
        <begin position="44"/>
        <end position="63"/>
    </location>
</feature>
<dbReference type="GO" id="GO:0003677">
    <property type="term" value="F:DNA binding"/>
    <property type="evidence" value="ECO:0007669"/>
    <property type="project" value="UniProtKB-KW"/>
</dbReference>
<feature type="region of interest" description="Disordered" evidence="6">
    <location>
        <begin position="1"/>
        <end position="22"/>
    </location>
</feature>
<dbReference type="PANTHER" id="PTHR10328:SF3">
    <property type="entry name" value="PROTEIN MAX"/>
    <property type="match status" value="1"/>
</dbReference>
<evidence type="ECO:0000259" key="7">
    <source>
        <dbReference type="PROSITE" id="PS50888"/>
    </source>
</evidence>
<dbReference type="Gene3D" id="4.10.280.10">
    <property type="entry name" value="Helix-loop-helix DNA-binding domain"/>
    <property type="match status" value="1"/>
</dbReference>
<dbReference type="InterPro" id="IPR036638">
    <property type="entry name" value="HLH_DNA-bd_sf"/>
</dbReference>
<dbReference type="SUPFAM" id="SSF47459">
    <property type="entry name" value="HLH, helix-loop-helix DNA-binding domain"/>
    <property type="match status" value="1"/>
</dbReference>
<sequence length="719" mass="77100">MNPLFPFNSSSPNGSMMGMSTSPSAQLTMNMLGNLMQMQELGGSSQGQGQGQGQGAQGGGGGAYNPQLLLEQQFKLTQLQQLQQLQNQIFQQQVRKREQQQQQSFSGLPTPGEYDHISHYCPSTEIRPTQPPMEFVSPMNLMPSYMESQQQQQQHQHQQSSSSNHNQQQQHQNPYRTPSDPFTSPMLDGSHTPSHHSSHSQHLQHLNHGGNIHYDHTRSAPENIAFRTSAPDLDLDISPLTSPWLGAHGATRERERGSYSGGSNNGSNNGGNTSVNVGSKRVASSSGDEAPSRKKLQSPAIRASNPTLNHQKSYRGSKSTTSTPLLRGTRTRGGSVAGMVTVNASSNSSSNGMNMNMNMMGMNMDVVHDTPSPVDLSMPPPAAPGMLHSNSGSTSHSSASHSGSSGMHTMMTSSGMNGMMMSPAMNLSAPAMSLTSSQMNPHLMPVTPASIMNLGRLGINSGLSRVGAGKEREQGDAESMKEKEKERAEKEAAKEKKKPKITTDVKTRAGKKSAGVGTSAGPSPSLKAILPGPTPLSPALTPSLPGPVMAVRKTSHKAAEQKRRDSLKSTFDDLRGLLPPIPLPGDDVEVPILPGALPPRGPPKAGGEGPNKGVSKLQLLICGNDYIRTLKGRVERRDEEIAKLRREVGRLRVVVERQKEKGMEGVAEDEETDGNEEAKEGDEEEIELEKDLDAVEALRPALGRVGMGEGDDGDEEGDE</sequence>
<dbReference type="PANTHER" id="PTHR10328">
    <property type="entry name" value="PROTEIN MAX MYC-ASSOCIATED FACTOR X"/>
    <property type="match status" value="1"/>
</dbReference>
<reference evidence="8 9" key="1">
    <citation type="journal article" date="2019" name="Nat. Ecol. Evol.">
        <title>Megaphylogeny resolves global patterns of mushroom evolution.</title>
        <authorList>
            <person name="Varga T."/>
            <person name="Krizsan K."/>
            <person name="Foldi C."/>
            <person name="Dima B."/>
            <person name="Sanchez-Garcia M."/>
            <person name="Sanchez-Ramirez S."/>
            <person name="Szollosi G.J."/>
            <person name="Szarkandi J.G."/>
            <person name="Papp V."/>
            <person name="Albert L."/>
            <person name="Andreopoulos W."/>
            <person name="Angelini C."/>
            <person name="Antonin V."/>
            <person name="Barry K.W."/>
            <person name="Bougher N.L."/>
            <person name="Buchanan P."/>
            <person name="Buyck B."/>
            <person name="Bense V."/>
            <person name="Catcheside P."/>
            <person name="Chovatia M."/>
            <person name="Cooper J."/>
            <person name="Damon W."/>
            <person name="Desjardin D."/>
            <person name="Finy P."/>
            <person name="Geml J."/>
            <person name="Haridas S."/>
            <person name="Hughes K."/>
            <person name="Justo A."/>
            <person name="Karasinski D."/>
            <person name="Kautmanova I."/>
            <person name="Kiss B."/>
            <person name="Kocsube S."/>
            <person name="Kotiranta H."/>
            <person name="LaButti K.M."/>
            <person name="Lechner B.E."/>
            <person name="Liimatainen K."/>
            <person name="Lipzen A."/>
            <person name="Lukacs Z."/>
            <person name="Mihaltcheva S."/>
            <person name="Morgado L.N."/>
            <person name="Niskanen T."/>
            <person name="Noordeloos M.E."/>
            <person name="Ohm R.A."/>
            <person name="Ortiz-Santana B."/>
            <person name="Ovrebo C."/>
            <person name="Racz N."/>
            <person name="Riley R."/>
            <person name="Savchenko A."/>
            <person name="Shiryaev A."/>
            <person name="Soop K."/>
            <person name="Spirin V."/>
            <person name="Szebenyi C."/>
            <person name="Tomsovsky M."/>
            <person name="Tulloss R.E."/>
            <person name="Uehling J."/>
            <person name="Grigoriev I.V."/>
            <person name="Vagvolgyi C."/>
            <person name="Papp T."/>
            <person name="Martin F.M."/>
            <person name="Miettinen O."/>
            <person name="Hibbett D.S."/>
            <person name="Nagy L.G."/>
        </authorList>
    </citation>
    <scope>NUCLEOTIDE SEQUENCE [LARGE SCALE GENOMIC DNA]</scope>
    <source>
        <strain evidence="8 9">CBS 166.37</strain>
    </source>
</reference>
<dbReference type="AlphaFoldDB" id="A0A5C3M0Y4"/>
<keyword evidence="2" id="KW-0238">DNA-binding</keyword>
<keyword evidence="1" id="KW-0805">Transcription regulation</keyword>
<dbReference type="GO" id="GO:0046983">
    <property type="term" value="F:protein dimerization activity"/>
    <property type="evidence" value="ECO:0007669"/>
    <property type="project" value="InterPro"/>
</dbReference>
<dbReference type="STRING" id="68775.A0A5C3M0Y4"/>
<organism evidence="8 9">
    <name type="scientific">Crucibulum laeve</name>
    <dbReference type="NCBI Taxonomy" id="68775"/>
    <lineage>
        <taxon>Eukaryota</taxon>
        <taxon>Fungi</taxon>
        <taxon>Dikarya</taxon>
        <taxon>Basidiomycota</taxon>
        <taxon>Agaricomycotina</taxon>
        <taxon>Agaricomycetes</taxon>
        <taxon>Agaricomycetidae</taxon>
        <taxon>Agaricales</taxon>
        <taxon>Agaricineae</taxon>
        <taxon>Nidulariaceae</taxon>
        <taxon>Crucibulum</taxon>
    </lineage>
</organism>
<feature type="region of interest" description="Disordered" evidence="6">
    <location>
        <begin position="242"/>
        <end position="332"/>
    </location>
</feature>
<feature type="compositionally biased region" description="Basic and acidic residues" evidence="6">
    <location>
        <begin position="468"/>
        <end position="494"/>
    </location>
</feature>
<keyword evidence="5" id="KW-0539">Nucleus</keyword>
<feature type="compositionally biased region" description="Acidic residues" evidence="6">
    <location>
        <begin position="709"/>
        <end position="719"/>
    </location>
</feature>
<keyword evidence="9" id="KW-1185">Reference proteome</keyword>
<feature type="compositionally biased region" description="Low complexity" evidence="6">
    <location>
        <begin position="148"/>
        <end position="173"/>
    </location>
</feature>
<protein>
    <recommendedName>
        <fullName evidence="7">BHLH domain-containing protein</fullName>
    </recommendedName>
</protein>
<evidence type="ECO:0000256" key="1">
    <source>
        <dbReference type="ARBA" id="ARBA00023015"/>
    </source>
</evidence>
<keyword evidence="3" id="KW-0010">Activator</keyword>
<accession>A0A5C3M0Y4</accession>
<dbReference type="EMBL" id="ML213605">
    <property type="protein sequence ID" value="TFK37996.1"/>
    <property type="molecule type" value="Genomic_DNA"/>
</dbReference>
<feature type="compositionally biased region" description="Acidic residues" evidence="6">
    <location>
        <begin position="666"/>
        <end position="690"/>
    </location>
</feature>
<dbReference type="PROSITE" id="PS50888">
    <property type="entry name" value="BHLH"/>
    <property type="match status" value="1"/>
</dbReference>
<keyword evidence="4" id="KW-0804">Transcription</keyword>
<evidence type="ECO:0000256" key="2">
    <source>
        <dbReference type="ARBA" id="ARBA00023125"/>
    </source>
</evidence>
<feature type="compositionally biased region" description="Polar residues" evidence="6">
    <location>
        <begin position="304"/>
        <end position="324"/>
    </location>
</feature>
<dbReference type="GO" id="GO:0090575">
    <property type="term" value="C:RNA polymerase II transcription regulator complex"/>
    <property type="evidence" value="ECO:0007669"/>
    <property type="project" value="TreeGrafter"/>
</dbReference>
<feature type="region of interest" description="Disordered" evidence="6">
    <location>
        <begin position="461"/>
        <end position="545"/>
    </location>
</feature>
<dbReference type="GO" id="GO:0003700">
    <property type="term" value="F:DNA-binding transcription factor activity"/>
    <property type="evidence" value="ECO:0007669"/>
    <property type="project" value="TreeGrafter"/>
</dbReference>
<feature type="compositionally biased region" description="Low complexity" evidence="6">
    <location>
        <begin position="265"/>
        <end position="279"/>
    </location>
</feature>
<feature type="region of interest" description="Disordered" evidence="6">
    <location>
        <begin position="659"/>
        <end position="719"/>
    </location>
</feature>
<dbReference type="OrthoDB" id="5344169at2759"/>
<dbReference type="Proteomes" id="UP000308652">
    <property type="component" value="Unassembled WGS sequence"/>
</dbReference>
<feature type="region of interest" description="Disordered" evidence="6">
    <location>
        <begin position="100"/>
        <end position="216"/>
    </location>
</feature>
<dbReference type="SMART" id="SM00353">
    <property type="entry name" value="HLH"/>
    <property type="match status" value="1"/>
</dbReference>
<dbReference type="CDD" id="cd11405">
    <property type="entry name" value="bHLHzip_MLXIP_like"/>
    <property type="match status" value="1"/>
</dbReference>